<keyword evidence="3" id="KW-1185">Reference proteome</keyword>
<dbReference type="AlphaFoldDB" id="A0A917UPH7"/>
<accession>A0A917UPH7</accession>
<evidence type="ECO:0000313" key="3">
    <source>
        <dbReference type="Proteomes" id="UP000657574"/>
    </source>
</evidence>
<feature type="compositionally biased region" description="Basic and acidic residues" evidence="1">
    <location>
        <begin position="71"/>
        <end position="88"/>
    </location>
</feature>
<reference evidence="2" key="2">
    <citation type="submission" date="2020-09" db="EMBL/GenBank/DDBJ databases">
        <authorList>
            <person name="Sun Q."/>
            <person name="Ohkuma M."/>
        </authorList>
    </citation>
    <scope>NUCLEOTIDE SEQUENCE</scope>
    <source>
        <strain evidence="2">JCM 3086</strain>
    </source>
</reference>
<organism evidence="2 3">
    <name type="scientific">Streptomyces brasiliensis</name>
    <dbReference type="NCBI Taxonomy" id="1954"/>
    <lineage>
        <taxon>Bacteria</taxon>
        <taxon>Bacillati</taxon>
        <taxon>Actinomycetota</taxon>
        <taxon>Actinomycetes</taxon>
        <taxon>Kitasatosporales</taxon>
        <taxon>Streptomycetaceae</taxon>
        <taxon>Streptomyces</taxon>
    </lineage>
</organism>
<reference evidence="2" key="1">
    <citation type="journal article" date="2014" name="Int. J. Syst. Evol. Microbiol.">
        <title>Complete genome sequence of Corynebacterium casei LMG S-19264T (=DSM 44701T), isolated from a smear-ripened cheese.</title>
        <authorList>
            <consortium name="US DOE Joint Genome Institute (JGI-PGF)"/>
            <person name="Walter F."/>
            <person name="Albersmeier A."/>
            <person name="Kalinowski J."/>
            <person name="Ruckert C."/>
        </authorList>
    </citation>
    <scope>NUCLEOTIDE SEQUENCE</scope>
    <source>
        <strain evidence="2">JCM 3086</strain>
    </source>
</reference>
<proteinExistence type="predicted"/>
<gene>
    <name evidence="2" type="ORF">GCM10010121_099600</name>
</gene>
<dbReference type="Proteomes" id="UP000657574">
    <property type="component" value="Unassembled WGS sequence"/>
</dbReference>
<feature type="region of interest" description="Disordered" evidence="1">
    <location>
        <begin position="59"/>
        <end position="88"/>
    </location>
</feature>
<dbReference type="EMBL" id="BMQA01000170">
    <property type="protein sequence ID" value="GGJ73093.1"/>
    <property type="molecule type" value="Genomic_DNA"/>
</dbReference>
<protein>
    <submittedName>
        <fullName evidence="2">Uncharacterized protein</fullName>
    </submittedName>
</protein>
<name>A0A917UPH7_9ACTN</name>
<evidence type="ECO:0000313" key="2">
    <source>
        <dbReference type="EMBL" id="GGJ73093.1"/>
    </source>
</evidence>
<sequence>MDLCQAAVHLTFTSSAGHCLIGRRLYFTRQQAGKEERRELTGAPDELCLVAKPRLAADMFHAASNQSGHHPSHEAERDQSRRPAAERA</sequence>
<comment type="caution">
    <text evidence="2">The sequence shown here is derived from an EMBL/GenBank/DDBJ whole genome shotgun (WGS) entry which is preliminary data.</text>
</comment>
<evidence type="ECO:0000256" key="1">
    <source>
        <dbReference type="SAM" id="MobiDB-lite"/>
    </source>
</evidence>